<evidence type="ECO:0000313" key="3">
    <source>
        <dbReference type="EMBL" id="EGB05670.1"/>
    </source>
</evidence>
<dbReference type="GO" id="GO:0005524">
    <property type="term" value="F:ATP binding"/>
    <property type="evidence" value="ECO:0007669"/>
    <property type="project" value="UniProtKB-KW"/>
</dbReference>
<dbReference type="InParanoid" id="F0YGH2"/>
<dbReference type="Gene3D" id="3.40.50.300">
    <property type="entry name" value="P-loop containing nucleotide triphosphate hydrolases"/>
    <property type="match status" value="1"/>
</dbReference>
<organism evidence="4">
    <name type="scientific">Aureococcus anophagefferens</name>
    <name type="common">Harmful bloom alga</name>
    <dbReference type="NCBI Taxonomy" id="44056"/>
    <lineage>
        <taxon>Eukaryota</taxon>
        <taxon>Sar</taxon>
        <taxon>Stramenopiles</taxon>
        <taxon>Ochrophyta</taxon>
        <taxon>Pelagophyceae</taxon>
        <taxon>Pelagomonadales</taxon>
        <taxon>Pelagomonadaceae</taxon>
        <taxon>Aureococcus</taxon>
    </lineage>
</organism>
<dbReference type="RefSeq" id="XP_009039512.1">
    <property type="nucleotide sequence ID" value="XM_009041264.1"/>
</dbReference>
<feature type="non-terminal residue" evidence="3">
    <location>
        <position position="1"/>
    </location>
</feature>
<dbReference type="PANTHER" id="PTHR24223">
    <property type="entry name" value="ATP-BINDING CASSETTE SUB-FAMILY C"/>
    <property type="match status" value="1"/>
</dbReference>
<dbReference type="AlphaFoldDB" id="F0YGH2"/>
<dbReference type="eggNOG" id="KOG0054">
    <property type="taxonomic scope" value="Eukaryota"/>
</dbReference>
<keyword evidence="1" id="KW-0547">Nucleotide-binding</keyword>
<dbReference type="EMBL" id="GL833139">
    <property type="protein sequence ID" value="EGB05670.1"/>
    <property type="molecule type" value="Genomic_DNA"/>
</dbReference>
<dbReference type="InterPro" id="IPR050173">
    <property type="entry name" value="ABC_transporter_C-like"/>
</dbReference>
<evidence type="ECO:0000256" key="2">
    <source>
        <dbReference type="ARBA" id="ARBA00022840"/>
    </source>
</evidence>
<dbReference type="InterPro" id="IPR027417">
    <property type="entry name" value="P-loop_NTPase"/>
</dbReference>
<dbReference type="GO" id="GO:0042626">
    <property type="term" value="F:ATPase-coupled transmembrane transporter activity"/>
    <property type="evidence" value="ECO:0007669"/>
    <property type="project" value="TreeGrafter"/>
</dbReference>
<keyword evidence="2" id="KW-0067">ATP-binding</keyword>
<dbReference type="KEGG" id="aaf:AURANDRAFT_18085"/>
<dbReference type="GeneID" id="20218945"/>
<dbReference type="OrthoDB" id="6500128at2759"/>
<sequence>DAAAFARACDACALGPDLDGLPGRERAILGERGVLLSGGQKARVALARCVYAA</sequence>
<proteinExistence type="predicted"/>
<dbReference type="SUPFAM" id="SSF52540">
    <property type="entry name" value="P-loop containing nucleoside triphosphate hydrolases"/>
    <property type="match status" value="1"/>
</dbReference>
<gene>
    <name evidence="3" type="ORF">AURANDRAFT_18085</name>
</gene>
<accession>F0YGH2</accession>
<evidence type="ECO:0008006" key="5">
    <source>
        <dbReference type="Google" id="ProtNLM"/>
    </source>
</evidence>
<dbReference type="GO" id="GO:0016020">
    <property type="term" value="C:membrane"/>
    <property type="evidence" value="ECO:0007669"/>
    <property type="project" value="TreeGrafter"/>
</dbReference>
<evidence type="ECO:0000313" key="4">
    <source>
        <dbReference type="Proteomes" id="UP000002729"/>
    </source>
</evidence>
<feature type="non-terminal residue" evidence="3">
    <location>
        <position position="53"/>
    </location>
</feature>
<reference evidence="3 4" key="1">
    <citation type="journal article" date="2011" name="Proc. Natl. Acad. Sci. U.S.A.">
        <title>Niche of harmful alga Aureococcus anophagefferens revealed through ecogenomics.</title>
        <authorList>
            <person name="Gobler C.J."/>
            <person name="Berry D.L."/>
            <person name="Dyhrman S.T."/>
            <person name="Wilhelm S.W."/>
            <person name="Salamov A."/>
            <person name="Lobanov A.V."/>
            <person name="Zhang Y."/>
            <person name="Collier J.L."/>
            <person name="Wurch L.L."/>
            <person name="Kustka A.B."/>
            <person name="Dill B.D."/>
            <person name="Shah M."/>
            <person name="VerBerkmoes N.C."/>
            <person name="Kuo A."/>
            <person name="Terry A."/>
            <person name="Pangilinan J."/>
            <person name="Lindquist E.A."/>
            <person name="Lucas S."/>
            <person name="Paulsen I.T."/>
            <person name="Hattenrath-Lehmann T.K."/>
            <person name="Talmage S.C."/>
            <person name="Walker E.A."/>
            <person name="Koch F."/>
            <person name="Burson A.M."/>
            <person name="Marcoval M.A."/>
            <person name="Tang Y.Z."/>
            <person name="Lecleir G.R."/>
            <person name="Coyne K.J."/>
            <person name="Berg G.M."/>
            <person name="Bertrand E.M."/>
            <person name="Saito M.A."/>
            <person name="Gladyshev V.N."/>
            <person name="Grigoriev I.V."/>
        </authorList>
    </citation>
    <scope>NUCLEOTIDE SEQUENCE [LARGE SCALE GENOMIC DNA]</scope>
    <source>
        <strain evidence="4">CCMP 1984</strain>
    </source>
</reference>
<protein>
    <recommendedName>
        <fullName evidence="5">ABC transporter domain-containing protein</fullName>
    </recommendedName>
</protein>
<dbReference type="Proteomes" id="UP000002729">
    <property type="component" value="Unassembled WGS sequence"/>
</dbReference>
<keyword evidence="4" id="KW-1185">Reference proteome</keyword>
<name>F0YGH2_AURAN</name>
<evidence type="ECO:0000256" key="1">
    <source>
        <dbReference type="ARBA" id="ARBA00022741"/>
    </source>
</evidence>